<dbReference type="EMBL" id="BAAACI010000007">
    <property type="protein sequence ID" value="GAA0776081.1"/>
    <property type="molecule type" value="Genomic_DNA"/>
</dbReference>
<reference evidence="2 3" key="1">
    <citation type="journal article" date="2019" name="Int. J. Syst. Evol. Microbiol.">
        <title>The Global Catalogue of Microorganisms (GCM) 10K type strain sequencing project: providing services to taxonomists for standard genome sequencing and annotation.</title>
        <authorList>
            <consortium name="The Broad Institute Genomics Platform"/>
            <consortium name="The Broad Institute Genome Sequencing Center for Infectious Disease"/>
            <person name="Wu L."/>
            <person name="Ma J."/>
        </authorList>
    </citation>
    <scope>NUCLEOTIDE SEQUENCE [LARGE SCALE GENOMIC DNA]</scope>
    <source>
        <strain evidence="2 3">JCM 1417</strain>
    </source>
</reference>
<evidence type="ECO:0000256" key="1">
    <source>
        <dbReference type="SAM" id="MobiDB-lite"/>
    </source>
</evidence>
<keyword evidence="3" id="KW-1185">Reference proteome</keyword>
<dbReference type="InterPro" id="IPR022385">
    <property type="entry name" value="Rhs_assc_core"/>
</dbReference>
<dbReference type="NCBIfam" id="TIGR03696">
    <property type="entry name" value="Rhs_assc_core"/>
    <property type="match status" value="1"/>
</dbReference>
<feature type="region of interest" description="Disordered" evidence="1">
    <location>
        <begin position="184"/>
        <end position="231"/>
    </location>
</feature>
<organism evidence="2 3">
    <name type="scientific">Clostridium subterminale</name>
    <dbReference type="NCBI Taxonomy" id="1550"/>
    <lineage>
        <taxon>Bacteria</taxon>
        <taxon>Bacillati</taxon>
        <taxon>Bacillota</taxon>
        <taxon>Clostridia</taxon>
        <taxon>Eubacteriales</taxon>
        <taxon>Clostridiaceae</taxon>
        <taxon>Clostridium</taxon>
    </lineage>
</organism>
<evidence type="ECO:0000313" key="3">
    <source>
        <dbReference type="Proteomes" id="UP001501047"/>
    </source>
</evidence>
<accession>A0ABN1KU56</accession>
<evidence type="ECO:0000313" key="2">
    <source>
        <dbReference type="EMBL" id="GAA0776081.1"/>
    </source>
</evidence>
<gene>
    <name evidence="2" type="ORF">GCM10008908_28840</name>
</gene>
<proteinExistence type="predicted"/>
<dbReference type="RefSeq" id="WP_343827179.1">
    <property type="nucleotide sequence ID" value="NZ_BAAACI010000007.1"/>
</dbReference>
<dbReference type="PANTHER" id="PTHR32305:SF17">
    <property type="entry name" value="TRNA NUCLEASE WAPA"/>
    <property type="match status" value="1"/>
</dbReference>
<dbReference type="Proteomes" id="UP001501047">
    <property type="component" value="Unassembled WGS sequence"/>
</dbReference>
<dbReference type="Gene3D" id="2.180.10.10">
    <property type="entry name" value="RHS repeat-associated core"/>
    <property type="match status" value="1"/>
</dbReference>
<name>A0ABN1KU56_CLOSU</name>
<sequence length="304" mass="33435">MVYNYGDSGLVGFTLNGTEYFYIRNSQSDIIGILDSNGTQVVSYTYDTWGKLISITGDKELGEKNPYRYRGYRYDNETGYYYLQSRYYNPERGRFLNADRLVSTGQGILSQNMFAYCANTPVGFKDQSGFARCMSNEYGGGGGFGAAAMVGSRALADTVKGAWYGTVGTIGVIWKIITFSSNNSKNDNSKAKRNNNKSNLPNQGKVFGNVKGAPPVDAGKQGKHVIGHPNNKFLESEGINKSLWPEGENGVDLTQEGWLKGEPKLNNPNVRVWDTGRPIGANGETKVNVKYAPSKDTIHSYPVK</sequence>
<comment type="caution">
    <text evidence="2">The sequence shown here is derived from an EMBL/GenBank/DDBJ whole genome shotgun (WGS) entry which is preliminary data.</text>
</comment>
<protein>
    <submittedName>
        <fullName evidence="2">Uncharacterized protein</fullName>
    </submittedName>
</protein>
<dbReference type="InterPro" id="IPR050708">
    <property type="entry name" value="T6SS_VgrG/RHS"/>
</dbReference>
<dbReference type="PANTHER" id="PTHR32305">
    <property type="match status" value="1"/>
</dbReference>